<dbReference type="EMBL" id="KV441551">
    <property type="protein sequence ID" value="OAG07751.1"/>
    <property type="molecule type" value="Genomic_DNA"/>
</dbReference>
<feature type="signal peptide" evidence="1">
    <location>
        <begin position="1"/>
        <end position="25"/>
    </location>
</feature>
<proteinExistence type="predicted"/>
<dbReference type="RefSeq" id="XP_018038116.1">
    <property type="nucleotide sequence ID" value="XM_018178351.1"/>
</dbReference>
<feature type="chain" id="PRO_5008058336" description="Secreted protein" evidence="1">
    <location>
        <begin position="26"/>
        <end position="110"/>
    </location>
</feature>
<name>A0A177CKJ0_9PLEO</name>
<dbReference type="Proteomes" id="UP000077069">
    <property type="component" value="Unassembled WGS sequence"/>
</dbReference>
<accession>A0A177CKJ0</accession>
<sequence>MFVVRYLTIYSLTLVLLCLSRGIISTAIDPYSQKPEQGRLEGTCEDRHSGLIVPEFGLIFRFIFTRLARLPHKEHVLVSRDYAWWTASRCNAAAAYRWHTFCDSGRNTQV</sequence>
<evidence type="ECO:0000256" key="1">
    <source>
        <dbReference type="SAM" id="SignalP"/>
    </source>
</evidence>
<dbReference type="AlphaFoldDB" id="A0A177CKJ0"/>
<keyword evidence="3" id="KW-1185">Reference proteome</keyword>
<evidence type="ECO:0000313" key="2">
    <source>
        <dbReference type="EMBL" id="OAG07751.1"/>
    </source>
</evidence>
<protein>
    <recommendedName>
        <fullName evidence="4">Secreted protein</fullName>
    </recommendedName>
</protein>
<dbReference type="GeneID" id="28761837"/>
<organism evidence="2 3">
    <name type="scientific">Paraphaeosphaeria sporulosa</name>
    <dbReference type="NCBI Taxonomy" id="1460663"/>
    <lineage>
        <taxon>Eukaryota</taxon>
        <taxon>Fungi</taxon>
        <taxon>Dikarya</taxon>
        <taxon>Ascomycota</taxon>
        <taxon>Pezizomycotina</taxon>
        <taxon>Dothideomycetes</taxon>
        <taxon>Pleosporomycetidae</taxon>
        <taxon>Pleosporales</taxon>
        <taxon>Massarineae</taxon>
        <taxon>Didymosphaeriaceae</taxon>
        <taxon>Paraphaeosphaeria</taxon>
    </lineage>
</organism>
<keyword evidence="1" id="KW-0732">Signal</keyword>
<dbReference type="InParanoid" id="A0A177CKJ0"/>
<evidence type="ECO:0000313" key="3">
    <source>
        <dbReference type="Proteomes" id="UP000077069"/>
    </source>
</evidence>
<evidence type="ECO:0008006" key="4">
    <source>
        <dbReference type="Google" id="ProtNLM"/>
    </source>
</evidence>
<reference evidence="2 3" key="1">
    <citation type="submission" date="2016-05" db="EMBL/GenBank/DDBJ databases">
        <title>Comparative analysis of secretome profiles of manganese(II)-oxidizing ascomycete fungi.</title>
        <authorList>
            <consortium name="DOE Joint Genome Institute"/>
            <person name="Zeiner C.A."/>
            <person name="Purvine S.O."/>
            <person name="Zink E.M."/>
            <person name="Wu S."/>
            <person name="Pasa-Tolic L."/>
            <person name="Chaput D.L."/>
            <person name="Haridas S."/>
            <person name="Grigoriev I.V."/>
            <person name="Santelli C.M."/>
            <person name="Hansel C.M."/>
        </authorList>
    </citation>
    <scope>NUCLEOTIDE SEQUENCE [LARGE SCALE GENOMIC DNA]</scope>
    <source>
        <strain evidence="2 3">AP3s5-JAC2a</strain>
    </source>
</reference>
<gene>
    <name evidence="2" type="ORF">CC84DRAFT_1163857</name>
</gene>